<evidence type="ECO:0000313" key="2">
    <source>
        <dbReference type="Proteomes" id="UP000242381"/>
    </source>
</evidence>
<sequence length="254" mass="29817">MDTVEKTFVIKTPLAKTCRYPKFVTLIQEVVDHITQLVYASSIFTNYYFLELLENGEELPVVTQNMFYNIFSIFAGQGKYIELSDKTSPYVFGDNLTVKQRKSLAKHTFQQKINPKSAWPSTLDRIERHETIVSRFLTFWSTYDAPNDTDVPSEANIYAKTQCYMKWLHFIQKEMEQKNYVHRKLQELPFVKKLNTSKYRSLKENILTAINSNKSLEITSKLKNIDKKDIDAVQTFIKTVQTRIQDKTFMPQIH</sequence>
<reference evidence="1 2" key="1">
    <citation type="journal article" date="2016" name="Proc. Natl. Acad. Sci. U.S.A.">
        <title>Lipid metabolic changes in an early divergent fungus govern the establishment of a mutualistic symbiosis with endobacteria.</title>
        <authorList>
            <person name="Lastovetsky O.A."/>
            <person name="Gaspar M.L."/>
            <person name="Mondo S.J."/>
            <person name="LaButti K.M."/>
            <person name="Sandor L."/>
            <person name="Grigoriev I.V."/>
            <person name="Henry S.A."/>
            <person name="Pawlowska T.E."/>
        </authorList>
    </citation>
    <scope>NUCLEOTIDE SEQUENCE [LARGE SCALE GENOMIC DNA]</scope>
    <source>
        <strain evidence="1 2">ATCC 11559</strain>
    </source>
</reference>
<accession>A0A1X0RMC6</accession>
<dbReference type="Proteomes" id="UP000242381">
    <property type="component" value="Unassembled WGS sequence"/>
</dbReference>
<organism evidence="1 2">
    <name type="scientific">Rhizopus microsporus</name>
    <dbReference type="NCBI Taxonomy" id="58291"/>
    <lineage>
        <taxon>Eukaryota</taxon>
        <taxon>Fungi</taxon>
        <taxon>Fungi incertae sedis</taxon>
        <taxon>Mucoromycota</taxon>
        <taxon>Mucoromycotina</taxon>
        <taxon>Mucoromycetes</taxon>
        <taxon>Mucorales</taxon>
        <taxon>Mucorineae</taxon>
        <taxon>Rhizopodaceae</taxon>
        <taxon>Rhizopus</taxon>
    </lineage>
</organism>
<dbReference type="EMBL" id="KV921565">
    <property type="protein sequence ID" value="ORE13124.1"/>
    <property type="molecule type" value="Genomic_DNA"/>
</dbReference>
<evidence type="ECO:0000313" key="1">
    <source>
        <dbReference type="EMBL" id="ORE13124.1"/>
    </source>
</evidence>
<dbReference type="AlphaFoldDB" id="A0A1X0RMC6"/>
<protein>
    <submittedName>
        <fullName evidence="1">Uncharacterized protein</fullName>
    </submittedName>
</protein>
<dbReference type="VEuPathDB" id="FungiDB:BCV72DRAFT_218468"/>
<proteinExistence type="predicted"/>
<gene>
    <name evidence="1" type="ORF">BCV71DRAFT_279128</name>
</gene>
<name>A0A1X0RMC6_RHIZD</name>